<evidence type="ECO:0000313" key="2">
    <source>
        <dbReference type="EMBL" id="OZG59785.1"/>
    </source>
</evidence>
<dbReference type="EMBL" id="MWWX01000027">
    <property type="protein sequence ID" value="OZG59020.1"/>
    <property type="molecule type" value="Genomic_DNA"/>
</dbReference>
<evidence type="ECO:0000313" key="3">
    <source>
        <dbReference type="Proteomes" id="UP000216352"/>
    </source>
</evidence>
<dbReference type="Proteomes" id="UP000216352">
    <property type="component" value="Unassembled WGS sequence"/>
</dbReference>
<keyword evidence="3" id="KW-1185">Reference proteome</keyword>
<dbReference type="AlphaFoldDB" id="A0A261FIM8"/>
<reference evidence="1 3" key="1">
    <citation type="journal article" date="2017" name="BMC Genomics">
        <title>Comparative genomic and phylogenomic analyses of the Bifidobacteriaceae family.</title>
        <authorList>
            <person name="Lugli G.A."/>
            <person name="Milani C."/>
            <person name="Turroni F."/>
            <person name="Duranti S."/>
            <person name="Mancabelli L."/>
            <person name="Mangifesta M."/>
            <person name="Ferrario C."/>
            <person name="Modesto M."/>
            <person name="Mattarelli P."/>
            <person name="Jiri K."/>
            <person name="van Sinderen D."/>
            <person name="Ventura M."/>
        </authorList>
    </citation>
    <scope>NUCLEOTIDE SEQUENCE [LARGE SCALE GENOMIC DNA]</scope>
    <source>
        <strain evidence="1 3">DSM 28807</strain>
    </source>
</reference>
<name>A0A261FIM8_9BIFI</name>
<dbReference type="OrthoDB" id="3234005at2"/>
<dbReference type="RefSeq" id="WP_072724400.1">
    <property type="nucleotide sequence ID" value="NZ_BDIS01000007.1"/>
</dbReference>
<sequence>MGTHTDTSPNFALHQRLIEGRAHHLDPKHARHAWRNQFYSQLRQDDEEKLIAVGYNPEGKLVEMIALDVSSSKDAGGNPLRVLYHVNWATKKFLQELGLPSYMAEI</sequence>
<organism evidence="1 3">
    <name type="scientific">Bifidobacterium lemurum</name>
    <dbReference type="NCBI Taxonomy" id="1603886"/>
    <lineage>
        <taxon>Bacteria</taxon>
        <taxon>Bacillati</taxon>
        <taxon>Actinomycetota</taxon>
        <taxon>Actinomycetes</taxon>
        <taxon>Bifidobacteriales</taxon>
        <taxon>Bifidobacteriaceae</taxon>
        <taxon>Bifidobacterium</taxon>
    </lineage>
</organism>
<protein>
    <submittedName>
        <fullName evidence="1">Uncharacterized protein</fullName>
    </submittedName>
</protein>
<evidence type="ECO:0000313" key="1">
    <source>
        <dbReference type="EMBL" id="OZG59020.1"/>
    </source>
</evidence>
<gene>
    <name evidence="2" type="ORF">BLEM_2260</name>
    <name evidence="1" type="ORF">BLEM_2306</name>
</gene>
<dbReference type="EMBL" id="MWWX01000020">
    <property type="protein sequence ID" value="OZG59785.1"/>
    <property type="molecule type" value="Genomic_DNA"/>
</dbReference>
<accession>A0A261FIM8</accession>
<comment type="caution">
    <text evidence="1">The sequence shown here is derived from an EMBL/GenBank/DDBJ whole genome shotgun (WGS) entry which is preliminary data.</text>
</comment>
<proteinExistence type="predicted"/>